<gene>
    <name evidence="2" type="ORF">AVDCRST_MAG33-2216</name>
</gene>
<evidence type="ECO:0000313" key="2">
    <source>
        <dbReference type="EMBL" id="CAA9567754.1"/>
    </source>
</evidence>
<keyword evidence="1" id="KW-0812">Transmembrane</keyword>
<reference evidence="2" key="1">
    <citation type="submission" date="2020-02" db="EMBL/GenBank/DDBJ databases">
        <authorList>
            <person name="Meier V. D."/>
        </authorList>
    </citation>
    <scope>NUCLEOTIDE SEQUENCE</scope>
    <source>
        <strain evidence="2">AVDCRST_MAG33</strain>
    </source>
</reference>
<dbReference type="AlphaFoldDB" id="A0A6J4V2N8"/>
<sequence length="229" mass="23390">MSQITRRTRLLVALGLTLVVIGFSPRGVVAGSAQTVFDWARATVARDAITVQVSVVVDEERAGSASFSGMGSTADGIAVGVGDSTMVGRPAGTGEQTVVVIDQSGTEIDRERTDRHGRVVLDGLIGVPFRVAIGGVNTFSEEMVLSGSPPLGLSVVTYVSEGDRAASPAASSASPAVLAMTDRGESAAAPTSGPSLPRGLWPVLLLLGGTTILVSLATSSATRLQTSRR</sequence>
<evidence type="ECO:0000256" key="1">
    <source>
        <dbReference type="SAM" id="Phobius"/>
    </source>
</evidence>
<keyword evidence="1" id="KW-1133">Transmembrane helix</keyword>
<accession>A0A6J4V2N8</accession>
<protein>
    <submittedName>
        <fullName evidence="2">Uncharacterized protein</fullName>
    </submittedName>
</protein>
<keyword evidence="1" id="KW-0472">Membrane</keyword>
<proteinExistence type="predicted"/>
<dbReference type="EMBL" id="CADCWK010000250">
    <property type="protein sequence ID" value="CAA9567754.1"/>
    <property type="molecule type" value="Genomic_DNA"/>
</dbReference>
<organism evidence="2">
    <name type="scientific">uncultured Thermomicrobiales bacterium</name>
    <dbReference type="NCBI Taxonomy" id="1645740"/>
    <lineage>
        <taxon>Bacteria</taxon>
        <taxon>Pseudomonadati</taxon>
        <taxon>Thermomicrobiota</taxon>
        <taxon>Thermomicrobia</taxon>
        <taxon>Thermomicrobiales</taxon>
        <taxon>environmental samples</taxon>
    </lineage>
</organism>
<feature type="transmembrane region" description="Helical" evidence="1">
    <location>
        <begin position="199"/>
        <end position="219"/>
    </location>
</feature>
<name>A0A6J4V2N8_9BACT</name>